<feature type="compositionally biased region" description="Basic and acidic residues" evidence="1">
    <location>
        <begin position="142"/>
        <end position="151"/>
    </location>
</feature>
<dbReference type="InterPro" id="IPR011335">
    <property type="entry name" value="Restrct_endonuc-II-like"/>
</dbReference>
<dbReference type="Pfam" id="PF04480">
    <property type="entry name" value="DUF559"/>
    <property type="match status" value="1"/>
</dbReference>
<dbReference type="GO" id="GO:0004519">
    <property type="term" value="F:endonuclease activity"/>
    <property type="evidence" value="ECO:0007669"/>
    <property type="project" value="UniProtKB-KW"/>
</dbReference>
<feature type="domain" description="DUF559" evidence="2">
    <location>
        <begin position="12"/>
        <end position="117"/>
    </location>
</feature>
<dbReference type="InterPro" id="IPR007569">
    <property type="entry name" value="DUF559"/>
</dbReference>
<dbReference type="PANTHER" id="PTHR38590:SF1">
    <property type="entry name" value="BLL0828 PROTEIN"/>
    <property type="match status" value="1"/>
</dbReference>
<dbReference type="RefSeq" id="WP_307424255.1">
    <property type="nucleotide sequence ID" value="NZ_JAUSVK010000001.1"/>
</dbReference>
<reference evidence="3 4" key="1">
    <citation type="submission" date="2023-07" db="EMBL/GenBank/DDBJ databases">
        <title>Genomic Encyclopedia of Type Strains, Phase IV (KMG-IV): sequencing the most valuable type-strain genomes for metagenomic binning, comparative biology and taxonomic classification.</title>
        <authorList>
            <person name="Goeker M."/>
        </authorList>
    </citation>
    <scope>NUCLEOTIDE SEQUENCE [LARGE SCALE GENOMIC DNA]</scope>
    <source>
        <strain evidence="3 4">DSM 5896</strain>
    </source>
</reference>
<keyword evidence="3" id="KW-0540">Nuclease</keyword>
<organism evidence="3 4">
    <name type="scientific">Labrys monachus</name>
    <dbReference type="NCBI Taxonomy" id="217067"/>
    <lineage>
        <taxon>Bacteria</taxon>
        <taxon>Pseudomonadati</taxon>
        <taxon>Pseudomonadota</taxon>
        <taxon>Alphaproteobacteria</taxon>
        <taxon>Hyphomicrobiales</taxon>
        <taxon>Xanthobacteraceae</taxon>
        <taxon>Labrys</taxon>
    </lineage>
</organism>
<accession>A0ABU0FAQ0</accession>
<keyword evidence="3" id="KW-0378">Hydrolase</keyword>
<feature type="region of interest" description="Disordered" evidence="1">
    <location>
        <begin position="136"/>
        <end position="172"/>
    </location>
</feature>
<comment type="caution">
    <text evidence="3">The sequence shown here is derived from an EMBL/GenBank/DDBJ whole genome shotgun (WGS) entry which is preliminary data.</text>
</comment>
<dbReference type="SUPFAM" id="SSF52980">
    <property type="entry name" value="Restriction endonuclease-like"/>
    <property type="match status" value="1"/>
</dbReference>
<dbReference type="Gene3D" id="3.40.960.10">
    <property type="entry name" value="VSR Endonuclease"/>
    <property type="match status" value="1"/>
</dbReference>
<dbReference type="Proteomes" id="UP001237448">
    <property type="component" value="Unassembled WGS sequence"/>
</dbReference>
<sequence length="172" mass="19458">MKGDALSRFRLANAKRLRANTTPPEQILWRHLERIPLHGTHFRRQAPIDRYVVDFVSHNAGLIIELDGDQHGSSLARSHDARRAAFLEGQGYRVLRFWNDDVRSNLEGVLDTIYAALYGDLHAAPTRFERRRLHRIPSDPVDSPHHTDAAHHPTPALRADPPHPGEGEPGTD</sequence>
<proteinExistence type="predicted"/>
<keyword evidence="3" id="KW-0255">Endonuclease</keyword>
<dbReference type="InterPro" id="IPR047216">
    <property type="entry name" value="Endonuclease_DUF559_bact"/>
</dbReference>
<evidence type="ECO:0000256" key="1">
    <source>
        <dbReference type="SAM" id="MobiDB-lite"/>
    </source>
</evidence>
<evidence type="ECO:0000313" key="3">
    <source>
        <dbReference type="EMBL" id="MDQ0391626.1"/>
    </source>
</evidence>
<name>A0ABU0FAQ0_9HYPH</name>
<dbReference type="CDD" id="cd01038">
    <property type="entry name" value="Endonuclease_DUF559"/>
    <property type="match status" value="1"/>
</dbReference>
<evidence type="ECO:0000313" key="4">
    <source>
        <dbReference type="Proteomes" id="UP001237448"/>
    </source>
</evidence>
<evidence type="ECO:0000259" key="2">
    <source>
        <dbReference type="Pfam" id="PF04480"/>
    </source>
</evidence>
<protein>
    <submittedName>
        <fullName evidence="3">Very-short-patch-repair endonuclease</fullName>
    </submittedName>
</protein>
<dbReference type="PANTHER" id="PTHR38590">
    <property type="entry name" value="BLL0828 PROTEIN"/>
    <property type="match status" value="1"/>
</dbReference>
<keyword evidence="4" id="KW-1185">Reference proteome</keyword>
<gene>
    <name evidence="3" type="ORF">J3R73_001418</name>
</gene>
<dbReference type="EMBL" id="JAUSVK010000001">
    <property type="protein sequence ID" value="MDQ0391626.1"/>
    <property type="molecule type" value="Genomic_DNA"/>
</dbReference>